<sequence length="118" mass="13038">MAQLDSRACRQLLNQAMACRTSLEVEHLLAQFRMSQQDAPLVTAQCITLDSDWRSKEEVIKGMTDNLLLAGPLPLPAQTGSRSMGARGRYSPPDWALALPFRTANRNISNSPPSAWRA</sequence>
<accession>A0A379X2S9</accession>
<keyword evidence="1" id="KW-0670">Pyruvate</keyword>
<gene>
    <name evidence="1" type="primary">fryA_4</name>
    <name evidence="1" type="ORF">NCTC8261_07055</name>
</gene>
<dbReference type="Proteomes" id="UP000254712">
    <property type="component" value="Unassembled WGS sequence"/>
</dbReference>
<protein>
    <submittedName>
        <fullName evidence="1">Phosphoenolpyruvate-protein phosphotransferase</fullName>
    </submittedName>
</protein>
<keyword evidence="1" id="KW-0808">Transferase</keyword>
<dbReference type="GO" id="GO:0016740">
    <property type="term" value="F:transferase activity"/>
    <property type="evidence" value="ECO:0007669"/>
    <property type="project" value="UniProtKB-KW"/>
</dbReference>
<proteinExistence type="predicted"/>
<reference evidence="1 2" key="1">
    <citation type="submission" date="2018-06" db="EMBL/GenBank/DDBJ databases">
        <authorList>
            <consortium name="Pathogen Informatics"/>
            <person name="Doyle S."/>
        </authorList>
    </citation>
    <scope>NUCLEOTIDE SEQUENCE [LARGE SCALE GENOMIC DNA]</scope>
    <source>
        <strain evidence="1 2">NCTC8261</strain>
    </source>
</reference>
<dbReference type="EMBL" id="UGXT01000002">
    <property type="protein sequence ID" value="SUH40647.1"/>
    <property type="molecule type" value="Genomic_DNA"/>
</dbReference>
<dbReference type="AlphaFoldDB" id="A0A379X2S9"/>
<evidence type="ECO:0000313" key="1">
    <source>
        <dbReference type="EMBL" id="SUH40647.1"/>
    </source>
</evidence>
<name>A0A379X2S9_SALET</name>
<organism evidence="1 2">
    <name type="scientific">Salmonella enterica I</name>
    <dbReference type="NCBI Taxonomy" id="59201"/>
    <lineage>
        <taxon>Bacteria</taxon>
        <taxon>Pseudomonadati</taxon>
        <taxon>Pseudomonadota</taxon>
        <taxon>Gammaproteobacteria</taxon>
        <taxon>Enterobacterales</taxon>
        <taxon>Enterobacteriaceae</taxon>
        <taxon>Salmonella</taxon>
    </lineage>
</organism>
<evidence type="ECO:0000313" key="2">
    <source>
        <dbReference type="Proteomes" id="UP000254712"/>
    </source>
</evidence>